<keyword evidence="1" id="KW-0472">Membrane</keyword>
<evidence type="ECO:0000313" key="3">
    <source>
        <dbReference type="Proteomes" id="UP000323720"/>
    </source>
</evidence>
<comment type="caution">
    <text evidence="2">The sequence shown here is derived from an EMBL/GenBank/DDBJ whole genome shotgun (WGS) entry which is preliminary data.</text>
</comment>
<sequence>MYNTVKILHSYWAYLVLLILVLATLNAVIKAMAGKEYSAKDFRISLFTLIVAHIQLLIGLVLYFVSPRFSLFSTSGMGEIMKNSVDRLYLIEHPLITIIAIALITIGYSKHKKKLTSKAKLRMIAVFYTLALILVLSRIPWNAWPN</sequence>
<evidence type="ECO:0008006" key="4">
    <source>
        <dbReference type="Google" id="ProtNLM"/>
    </source>
</evidence>
<proteinExistence type="predicted"/>
<feature type="transmembrane region" description="Helical" evidence="1">
    <location>
        <begin position="44"/>
        <end position="65"/>
    </location>
</feature>
<gene>
    <name evidence="2" type="ORF">ES674_03805</name>
</gene>
<feature type="transmembrane region" description="Helical" evidence="1">
    <location>
        <begin position="121"/>
        <end position="141"/>
    </location>
</feature>
<keyword evidence="1" id="KW-0812">Transmembrane</keyword>
<dbReference type="Proteomes" id="UP000323720">
    <property type="component" value="Unassembled WGS sequence"/>
</dbReference>
<dbReference type="EMBL" id="VSKK01000001">
    <property type="protein sequence ID" value="TYB78910.1"/>
    <property type="molecule type" value="Genomic_DNA"/>
</dbReference>
<protein>
    <recommendedName>
        <fullName evidence="4">Cytochrome B</fullName>
    </recommendedName>
</protein>
<feature type="transmembrane region" description="Helical" evidence="1">
    <location>
        <begin position="88"/>
        <end position="109"/>
    </location>
</feature>
<evidence type="ECO:0000256" key="1">
    <source>
        <dbReference type="SAM" id="Phobius"/>
    </source>
</evidence>
<evidence type="ECO:0000313" key="2">
    <source>
        <dbReference type="EMBL" id="TYB78910.1"/>
    </source>
</evidence>
<dbReference type="RefSeq" id="WP_148402647.1">
    <property type="nucleotide sequence ID" value="NZ_VSKK01000001.1"/>
</dbReference>
<organism evidence="2 3">
    <name type="scientific">Bizionia myxarmorum</name>
    <dbReference type="NCBI Taxonomy" id="291186"/>
    <lineage>
        <taxon>Bacteria</taxon>
        <taxon>Pseudomonadati</taxon>
        <taxon>Bacteroidota</taxon>
        <taxon>Flavobacteriia</taxon>
        <taxon>Flavobacteriales</taxon>
        <taxon>Flavobacteriaceae</taxon>
        <taxon>Bizionia</taxon>
    </lineage>
</organism>
<dbReference type="OrthoDB" id="329514at2"/>
<feature type="transmembrane region" description="Helical" evidence="1">
    <location>
        <begin position="12"/>
        <end position="32"/>
    </location>
</feature>
<dbReference type="AlphaFoldDB" id="A0A5D0RB77"/>
<reference evidence="2 3" key="1">
    <citation type="submission" date="2019-08" db="EMBL/GenBank/DDBJ databases">
        <title>Genomes of Antarctic Bizionia species.</title>
        <authorList>
            <person name="Bowman J.P."/>
        </authorList>
    </citation>
    <scope>NUCLEOTIDE SEQUENCE [LARGE SCALE GENOMIC DNA]</scope>
    <source>
        <strain evidence="2 3">ADA-4</strain>
    </source>
</reference>
<accession>A0A5D0RB77</accession>
<keyword evidence="1" id="KW-1133">Transmembrane helix</keyword>
<keyword evidence="3" id="KW-1185">Reference proteome</keyword>
<name>A0A5D0RB77_9FLAO</name>